<dbReference type="InterPro" id="IPR017441">
    <property type="entry name" value="Protein_kinase_ATP_BS"/>
</dbReference>
<dbReference type="PROSITE" id="PS50011">
    <property type="entry name" value="PROTEIN_KINASE_DOM"/>
    <property type="match status" value="1"/>
</dbReference>
<dbReference type="GO" id="GO:0005524">
    <property type="term" value="F:ATP binding"/>
    <property type="evidence" value="ECO:0007669"/>
    <property type="project" value="UniProtKB-UniRule"/>
</dbReference>
<dbReference type="EMBL" id="JAEHOE010000070">
    <property type="protein sequence ID" value="KAG2489754.1"/>
    <property type="molecule type" value="Genomic_DNA"/>
</dbReference>
<accession>A0A835Y285</accession>
<dbReference type="GO" id="GO:0004674">
    <property type="term" value="F:protein serine/threonine kinase activity"/>
    <property type="evidence" value="ECO:0007669"/>
    <property type="project" value="TreeGrafter"/>
</dbReference>
<feature type="compositionally biased region" description="Gly residues" evidence="6">
    <location>
        <begin position="1083"/>
        <end position="1103"/>
    </location>
</feature>
<feature type="compositionally biased region" description="Low complexity" evidence="6">
    <location>
        <begin position="165"/>
        <end position="177"/>
    </location>
</feature>
<keyword evidence="7" id="KW-0812">Transmembrane</keyword>
<feature type="compositionally biased region" description="Gly residues" evidence="6">
    <location>
        <begin position="218"/>
        <end position="230"/>
    </location>
</feature>
<evidence type="ECO:0000313" key="10">
    <source>
        <dbReference type="Proteomes" id="UP000612055"/>
    </source>
</evidence>
<feature type="region of interest" description="Disordered" evidence="6">
    <location>
        <begin position="650"/>
        <end position="669"/>
    </location>
</feature>
<feature type="region of interest" description="Disordered" evidence="6">
    <location>
        <begin position="269"/>
        <end position="357"/>
    </location>
</feature>
<keyword evidence="2 5" id="KW-0547">Nucleotide-binding</keyword>
<keyword evidence="4 5" id="KW-0067">ATP-binding</keyword>
<proteinExistence type="predicted"/>
<dbReference type="InterPro" id="IPR051681">
    <property type="entry name" value="Ser/Thr_Kinases-Pseudokinases"/>
</dbReference>
<comment type="caution">
    <text evidence="9">The sequence shown here is derived from an EMBL/GenBank/DDBJ whole genome shotgun (WGS) entry which is preliminary data.</text>
</comment>
<feature type="region of interest" description="Disordered" evidence="6">
    <location>
        <begin position="468"/>
        <end position="495"/>
    </location>
</feature>
<dbReference type="PANTHER" id="PTHR44329:SF214">
    <property type="entry name" value="PROTEIN KINASE DOMAIN-CONTAINING PROTEIN"/>
    <property type="match status" value="1"/>
</dbReference>
<evidence type="ECO:0000256" key="7">
    <source>
        <dbReference type="SAM" id="Phobius"/>
    </source>
</evidence>
<feature type="compositionally biased region" description="Low complexity" evidence="6">
    <location>
        <begin position="321"/>
        <end position="341"/>
    </location>
</feature>
<evidence type="ECO:0000259" key="8">
    <source>
        <dbReference type="PROSITE" id="PS50011"/>
    </source>
</evidence>
<dbReference type="Gene3D" id="3.30.200.20">
    <property type="entry name" value="Phosphorylase Kinase, domain 1"/>
    <property type="match status" value="2"/>
</dbReference>
<dbReference type="SUPFAM" id="SSF56112">
    <property type="entry name" value="Protein kinase-like (PK-like)"/>
    <property type="match status" value="1"/>
</dbReference>
<feature type="region of interest" description="Disordered" evidence="6">
    <location>
        <begin position="1067"/>
        <end position="1103"/>
    </location>
</feature>
<dbReference type="PANTHER" id="PTHR44329">
    <property type="entry name" value="SERINE/THREONINE-PROTEIN KINASE TNNI3K-RELATED"/>
    <property type="match status" value="1"/>
</dbReference>
<protein>
    <recommendedName>
        <fullName evidence="8">Protein kinase domain-containing protein</fullName>
    </recommendedName>
</protein>
<sequence length="1103" mass="108632">MLNLRSRTLTTAPGIDLLAPSPPPALPSAEPGGGRALVTLDGGAIVLRYCLPAPQQSLNLAYLIRTRTPGVSGTNLLRFGLPQTDCQPDGAAPPQSRCWSGRSELDAVIDGIDETSTGVWVPTGYVLELRNVTVACNQTVSDECVQRFTAVGCLLLHLRGFNGSTPTSASDASSSGPSGSGSGSGASRTSPDVAQLAPPPSAAPGALPPTLSPQAAGTEGGAAGGGGGGTAADGPQDGVLAGAVAGAVGGALLLVLAAFLAVRFARSRSQQQQPCLPAPTKPDPAAPVHSRDSAGSRGSDTLSLSLSPLDQAAGVESAGEDGPTGAGSPAAAGADGAAPTALPEGPEEDGRLHPGGALGLGFSTEPCRLPVVSLLTPFRSDLPLNVHLCVAGGDTPTAPATGTAQLRPAPAPPLLGGLSPLGAAAVAGAAAAGLAHPSPGNAAGVGTGPAAADIAPTCFGGAAGLGPAGGGSGGADRDGRDSSRGGSAGDGDGASGVVEEVTLLPTVLGRGAFGKVHVGLYQGQRVAVKVWTMDSWMAAWALDAAAPTPGAPTPGAPATPAAALGLTAQQPPPAPSPAPAPLPAALDLPSAAGASPPTDGAAPHAEGPEPSGHASTYLSCPRALPETQPARGPMPTAPGPAAPAAFAGVEARAGADSAHGSWAGGDGRRGAGGCKDGGAAEVGGAAAGPAAVGQGGAAAGGALLGYAAAEGQAQGQGPAVHLQDAACERFLSSVAAEVAALGRCQHPGIVRLLAANLELPRPCLVFELMETSLDKLIYGGGGGSSSPEGGPRLDAGLLPLPKVLHIALGIAEPLAYLHPFVCHRDIKPANVLINEPDSPFPVVKLTDFGLSRVRYETMATLHPEAGTPSYVAPECYTCGYNLVSHAADVYALGVCVWSMLSGERPWQGLPIPAIAYKVAVLGERPPLAHLPPGRCPPPLQRLLAACWDSEPRRRPAAAEVANELAGMLQQLSPDASVPHRRLPAELSRSPHTAAPLPPRPSAAGDAAGPPMRCASGPMPPPRVLTTSAAAGAAGGESLGFMETAGAAQPVGPAFAQRWQPLRLGPQDRAGWTRLSEPPSALSCGGGASAVGSANGGEGLGAGW</sequence>
<keyword evidence="7" id="KW-1133">Transmembrane helix</keyword>
<dbReference type="InterPro" id="IPR000719">
    <property type="entry name" value="Prot_kinase_dom"/>
</dbReference>
<feature type="region of interest" description="Disordered" evidence="6">
    <location>
        <begin position="566"/>
        <end position="643"/>
    </location>
</feature>
<organism evidence="9 10">
    <name type="scientific">Edaphochlamys debaryana</name>
    <dbReference type="NCBI Taxonomy" id="47281"/>
    <lineage>
        <taxon>Eukaryota</taxon>
        <taxon>Viridiplantae</taxon>
        <taxon>Chlorophyta</taxon>
        <taxon>core chlorophytes</taxon>
        <taxon>Chlorophyceae</taxon>
        <taxon>CS clade</taxon>
        <taxon>Chlamydomonadales</taxon>
        <taxon>Chlamydomonadales incertae sedis</taxon>
        <taxon>Edaphochlamys</taxon>
    </lineage>
</organism>
<feature type="transmembrane region" description="Helical" evidence="7">
    <location>
        <begin position="239"/>
        <end position="262"/>
    </location>
</feature>
<feature type="region of interest" description="Disordered" evidence="6">
    <location>
        <begin position="973"/>
        <end position="1015"/>
    </location>
</feature>
<feature type="compositionally biased region" description="Pro residues" evidence="6">
    <location>
        <begin position="197"/>
        <end position="211"/>
    </location>
</feature>
<feature type="compositionally biased region" description="Pro residues" evidence="6">
    <location>
        <begin position="570"/>
        <end position="582"/>
    </location>
</feature>
<reference evidence="9" key="1">
    <citation type="journal article" date="2020" name="bioRxiv">
        <title>Comparative genomics of Chlamydomonas.</title>
        <authorList>
            <person name="Craig R.J."/>
            <person name="Hasan A.R."/>
            <person name="Ness R.W."/>
            <person name="Keightley P.D."/>
        </authorList>
    </citation>
    <scope>NUCLEOTIDE SEQUENCE</scope>
    <source>
        <strain evidence="9">CCAP 11/70</strain>
    </source>
</reference>
<feature type="region of interest" description="Disordered" evidence="6">
    <location>
        <begin position="165"/>
        <end position="230"/>
    </location>
</feature>
<keyword evidence="7" id="KW-0472">Membrane</keyword>
<evidence type="ECO:0000256" key="3">
    <source>
        <dbReference type="ARBA" id="ARBA00022777"/>
    </source>
</evidence>
<dbReference type="InterPro" id="IPR011009">
    <property type="entry name" value="Kinase-like_dom_sf"/>
</dbReference>
<gene>
    <name evidence="9" type="ORF">HYH03_011860</name>
</gene>
<evidence type="ECO:0000256" key="6">
    <source>
        <dbReference type="SAM" id="MobiDB-lite"/>
    </source>
</evidence>
<feature type="compositionally biased region" description="Pro residues" evidence="6">
    <location>
        <begin position="276"/>
        <end position="285"/>
    </location>
</feature>
<keyword evidence="1" id="KW-0808">Transferase</keyword>
<dbReference type="AlphaFoldDB" id="A0A835Y285"/>
<dbReference type="Pfam" id="PF00069">
    <property type="entry name" value="Pkinase"/>
    <property type="match status" value="1"/>
</dbReference>
<evidence type="ECO:0000256" key="5">
    <source>
        <dbReference type="PROSITE-ProRule" id="PRU10141"/>
    </source>
</evidence>
<feature type="compositionally biased region" description="Low complexity" evidence="6">
    <location>
        <begin position="583"/>
        <end position="597"/>
    </location>
</feature>
<feature type="domain" description="Protein kinase" evidence="8">
    <location>
        <begin position="502"/>
        <end position="968"/>
    </location>
</feature>
<evidence type="ECO:0000313" key="9">
    <source>
        <dbReference type="EMBL" id="KAG2489754.1"/>
    </source>
</evidence>
<name>A0A835Y285_9CHLO</name>
<keyword evidence="10" id="KW-1185">Reference proteome</keyword>
<feature type="region of interest" description="Disordered" evidence="6">
    <location>
        <begin position="13"/>
        <end position="32"/>
    </location>
</feature>
<dbReference type="SMART" id="SM00220">
    <property type="entry name" value="S_TKc"/>
    <property type="match status" value="1"/>
</dbReference>
<feature type="binding site" evidence="5">
    <location>
        <position position="529"/>
    </location>
    <ligand>
        <name>ATP</name>
        <dbReference type="ChEBI" id="CHEBI:30616"/>
    </ligand>
</feature>
<feature type="compositionally biased region" description="Low complexity" evidence="6">
    <location>
        <begin position="299"/>
        <end position="310"/>
    </location>
</feature>
<keyword evidence="3" id="KW-0418">Kinase</keyword>
<evidence type="ECO:0000256" key="1">
    <source>
        <dbReference type="ARBA" id="ARBA00022679"/>
    </source>
</evidence>
<dbReference type="PROSITE" id="PS00107">
    <property type="entry name" value="PROTEIN_KINASE_ATP"/>
    <property type="match status" value="1"/>
</dbReference>
<dbReference type="Proteomes" id="UP000612055">
    <property type="component" value="Unassembled WGS sequence"/>
</dbReference>
<dbReference type="PROSITE" id="PS00108">
    <property type="entry name" value="PROTEIN_KINASE_ST"/>
    <property type="match status" value="1"/>
</dbReference>
<evidence type="ECO:0000256" key="2">
    <source>
        <dbReference type="ARBA" id="ARBA00022741"/>
    </source>
</evidence>
<evidence type="ECO:0000256" key="4">
    <source>
        <dbReference type="ARBA" id="ARBA00022840"/>
    </source>
</evidence>
<dbReference type="Gene3D" id="1.10.510.10">
    <property type="entry name" value="Transferase(Phosphotransferase) domain 1"/>
    <property type="match status" value="1"/>
</dbReference>
<feature type="compositionally biased region" description="Low complexity" evidence="6">
    <location>
        <begin position="185"/>
        <end position="196"/>
    </location>
</feature>
<dbReference type="OrthoDB" id="5986190at2759"/>
<dbReference type="InterPro" id="IPR008271">
    <property type="entry name" value="Ser/Thr_kinase_AS"/>
</dbReference>